<evidence type="ECO:0000313" key="1">
    <source>
        <dbReference type="EMBL" id="KAH8014045.1"/>
    </source>
</evidence>
<keyword evidence="2" id="KW-1185">Reference proteome</keyword>
<reference evidence="1" key="1">
    <citation type="submission" date="2021-08" db="EMBL/GenBank/DDBJ databases">
        <title>The first chromosome-level gecko genome reveals the dynamic sex chromosomes of Neotropical dwarf geckos (Sphaerodactylidae: Sphaerodactylus).</title>
        <authorList>
            <person name="Pinto B.J."/>
            <person name="Keating S.E."/>
            <person name="Gamble T."/>
        </authorList>
    </citation>
    <scope>NUCLEOTIDE SEQUENCE</scope>
    <source>
        <strain evidence="1">TG3544</strain>
    </source>
</reference>
<proteinExistence type="predicted"/>
<organism evidence="1 2">
    <name type="scientific">Sphaerodactylus townsendi</name>
    <dbReference type="NCBI Taxonomy" id="933632"/>
    <lineage>
        <taxon>Eukaryota</taxon>
        <taxon>Metazoa</taxon>
        <taxon>Chordata</taxon>
        <taxon>Craniata</taxon>
        <taxon>Vertebrata</taxon>
        <taxon>Euteleostomi</taxon>
        <taxon>Lepidosauria</taxon>
        <taxon>Squamata</taxon>
        <taxon>Bifurcata</taxon>
        <taxon>Gekkota</taxon>
        <taxon>Sphaerodactylidae</taxon>
        <taxon>Sphaerodactylus</taxon>
    </lineage>
</organism>
<evidence type="ECO:0000313" key="2">
    <source>
        <dbReference type="Proteomes" id="UP000827872"/>
    </source>
</evidence>
<gene>
    <name evidence="1" type="ORF">K3G42_024867</name>
</gene>
<dbReference type="EMBL" id="CM037615">
    <property type="protein sequence ID" value="KAH8014045.1"/>
    <property type="molecule type" value="Genomic_DNA"/>
</dbReference>
<protein>
    <submittedName>
        <fullName evidence="1">Uncharacterized protein</fullName>
    </submittedName>
</protein>
<comment type="caution">
    <text evidence="1">The sequence shown here is derived from an EMBL/GenBank/DDBJ whole genome shotgun (WGS) entry which is preliminary data.</text>
</comment>
<name>A0ACB8G3E6_9SAUR</name>
<sequence length="215" mass="24136">MEGLQGGREDRRCSLLGFWGFVHRPGAPHEWPAVSCSSALVPVQCVPPPPWSCLGSSQHAMSTSMQASQLASWCQDKGQPMGHKCGLNPTSDPLPSEASTSIYKQWWDLFNNRFSKNSEKNFQVFHLPMKLDKLFSLIKEVNHPTAVSNETYQERLSRLEGDKESLILQVSVLTDQVEAQGEKIRDLEVCLEGHQLKLNATEEMLQQVGKDMELL</sequence>
<accession>A0ACB8G3E6</accession>
<dbReference type="Proteomes" id="UP000827872">
    <property type="component" value="Linkage Group LG02"/>
</dbReference>